<keyword evidence="2" id="KW-1133">Transmembrane helix</keyword>
<reference evidence="3" key="7">
    <citation type="submission" date="2019-08" db="EMBL/GenBank/DDBJ databases">
        <title>Complete Genome Assembly and Annotation of EEHV3A the First Example of a GC-Branch African Elephant Endotheliotrophic Herpesvirus Associated with Lethal Hemorrhagic Disease.</title>
        <authorList>
            <person name="Tan J."/>
            <person name="Ling P.D."/>
            <person name="Worley K."/>
            <person name="Proudfoot J."/>
            <person name="Bowman M."/>
            <person name="Qin X."/>
            <person name="Latimer E.M."/>
            <person name="Holder K."/>
            <person name="Fayette M."/>
            <person name="Nodolf S."/>
            <person name="Heaggans S.Y."/>
            <person name="Zong J.-C."/>
            <person name="Pearson V.R."/>
            <person name="Hayward G.S."/>
        </authorList>
    </citation>
    <scope>NUCLEOTIDE SEQUENCE</scope>
    <source>
        <strain evidence="3">Nyah NAP97</strain>
    </source>
</reference>
<reference evidence="3" key="1">
    <citation type="journal article" date="2009" name="Vet. Pathol.">
        <title>Clinico-pathologic features of fatal disease attributed to new variants of endotheliotropic herpesviruses in two Asian elephants (Elephas maximus).</title>
        <authorList>
            <person name="Garner M.M."/>
            <person name="Helmick K."/>
            <person name="Ochsenreiter J."/>
            <person name="Richman L.K."/>
            <person name="Latimer E."/>
            <person name="Wise A.G."/>
            <person name="Maes R.K."/>
            <person name="Kiupel M."/>
            <person name="Nordhausen R.W."/>
            <person name="Zong J.C."/>
            <person name="Hayward G.S."/>
        </authorList>
    </citation>
    <scope>NUCLEOTIDE SEQUENCE</scope>
    <source>
        <strain evidence="3">Nyah NAP97</strain>
    </source>
</reference>
<dbReference type="GeneID" id="80541553"/>
<reference evidence="3" key="2">
    <citation type="journal article" date="2013" name="Genome Announc.">
        <title>Complete Genome Sequence of Elephant Endotheliotropic Herpesvirus 1A.</title>
        <authorList>
            <person name="Ling P.D."/>
            <person name="Reid J.G."/>
            <person name="Qin X."/>
            <person name="Muzny D.M."/>
            <person name="Gibbs R."/>
            <person name="Petrosino J."/>
            <person name="Peng R."/>
            <person name="Zong J.C."/>
            <person name="Heaggans S.Y."/>
            <person name="Hayward G.S."/>
        </authorList>
    </citation>
    <scope>NUCLEOTIDE SEQUENCE</scope>
    <source>
        <strain evidence="3">Nyah NAP97</strain>
    </source>
</reference>
<organism evidence="3 4">
    <name type="scientific">Elephant endotheliotropic herpesvirus 3A</name>
    <dbReference type="NCBI Taxonomy" id="1329409"/>
    <lineage>
        <taxon>Viruses</taxon>
        <taxon>Duplodnaviria</taxon>
        <taxon>Heunggongvirae</taxon>
        <taxon>Peploviricota</taxon>
        <taxon>Herviviricetes</taxon>
        <taxon>Herpesvirales</taxon>
        <taxon>Orthoherpesviridae</taxon>
        <taxon>Betaherpesvirinae</taxon>
        <taxon>Proboscivirus</taxon>
        <taxon>Elephant endotheliotropic herpesvirus 3</taxon>
    </lineage>
</organism>
<reference evidence="3" key="4">
    <citation type="journal article" date="2016" name="ILAR J">
        <title>Review of Elephant Endotheliotropic Herpesviruses and Acute Hemorrhagic Disease.</title>
        <authorList>
            <person name="Long S.Y."/>
            <person name="Latimer E.M."/>
            <person name="Hayward G.S."/>
        </authorList>
    </citation>
    <scope>NUCLEOTIDE SEQUENCE</scope>
    <source>
        <strain evidence="3">Nyah NAP97</strain>
    </source>
</reference>
<dbReference type="EMBL" id="MN373268">
    <property type="protein sequence ID" value="QOE74436.1"/>
    <property type="molecule type" value="Genomic_DNA"/>
</dbReference>
<evidence type="ECO:0000313" key="4">
    <source>
        <dbReference type="Proteomes" id="UP001162024"/>
    </source>
</evidence>
<dbReference type="RefSeq" id="YP_010802770.1">
    <property type="nucleotide sequence ID" value="NC_077039.1"/>
</dbReference>
<feature type="region of interest" description="Disordered" evidence="1">
    <location>
        <begin position="96"/>
        <end position="147"/>
    </location>
</feature>
<protein>
    <submittedName>
        <fullName evidence="3">Protein ORF-J</fullName>
    </submittedName>
</protein>
<keyword evidence="4" id="KW-1185">Reference proteome</keyword>
<sequence length="209" mass="22591">MIRAKHLIAYLLGVEEGGGKTRLRDEEYIDVSAATKSVLPDDPGWPKCPYINKTDRGDHGLPPLDLQCKPHDSNCFCAQPKSIFVPLESLDVRSIKGKRDKETAKKGGKGKETSGGVRKEATVRASADKTTLESGGRPPLPPVVTKPQPLSPELFLGTCLPPPEVLRNSVNPVSCYTPVKVILGLIILACIGIAALTVLKQYCDKIRVV</sequence>
<feature type="transmembrane region" description="Helical" evidence="2">
    <location>
        <begin position="181"/>
        <end position="199"/>
    </location>
</feature>
<evidence type="ECO:0000256" key="1">
    <source>
        <dbReference type="SAM" id="MobiDB-lite"/>
    </source>
</evidence>
<keyword evidence="2" id="KW-0472">Membrane</keyword>
<dbReference type="Proteomes" id="UP001162024">
    <property type="component" value="Segment"/>
</dbReference>
<accession>A0A866VSN8</accession>
<name>A0A866VSN8_9BETA</name>
<reference evidence="3" key="3">
    <citation type="journal article" date="2014" name="J. Virol.">
        <title>Comparative genome analysis of four elephant endotheliotropic herpesviruses, EEHV3, EEHV4, EEHV5, and EEHV6, from cases of hemorrhagic disease or viremia.</title>
        <authorList>
            <person name="Zong JC"/>
            <person name="Latimer EM"/>
            <person name="Long SY"/>
            <person name="Richman LK"/>
            <person name="Heaggans SY"/>
            <person name="Hayward GS."/>
        </authorList>
    </citation>
    <scope>NUCLEOTIDE SEQUENCE</scope>
    <source>
        <strain evidence="3">Nyah NAP97</strain>
    </source>
</reference>
<evidence type="ECO:0000313" key="3">
    <source>
        <dbReference type="EMBL" id="QOE74436.1"/>
    </source>
</evidence>
<proteinExistence type="predicted"/>
<gene>
    <name evidence="3" type="primary">E35A</name>
</gene>
<reference evidence="3" key="5">
    <citation type="journal article" date="2016" name="MSphere">
        <title>Complete Genome Sequence of Elephant Endotheliotropic Herpesvirus 4, the First Example of a GC-Rich Branch Proboscivirus.</title>
        <authorList>
            <person name="Ling P.D."/>
            <person name="Long S.Y."/>
            <person name="Fuery A."/>
            <person name="Peng R.S."/>
            <person name="Heaggans S.Y."/>
            <person name="Qin X."/>
            <person name="Worley K.C."/>
            <person name="Dugan S."/>
            <person name="Hayward G.S."/>
        </authorList>
    </citation>
    <scope>NUCLEOTIDE SEQUENCE</scope>
    <source>
        <strain evidence="3">Nyah NAP97</strain>
    </source>
</reference>
<evidence type="ECO:0000256" key="2">
    <source>
        <dbReference type="SAM" id="Phobius"/>
    </source>
</evidence>
<feature type="compositionally biased region" description="Basic and acidic residues" evidence="1">
    <location>
        <begin position="96"/>
        <end position="131"/>
    </location>
</feature>
<dbReference type="KEGG" id="vg:80541553"/>
<reference evidence="3" key="6">
    <citation type="journal article" date="2016" name="MSphere">
        <title>Comparison of the Gene Coding Contents and Other Unusual Features of the GC-Rich and AT-Rich Branch Probosciviruses.</title>
        <authorList>
            <person name="Ling P.D."/>
            <person name="Long S.Y."/>
            <person name="Zong J.C."/>
            <person name="Heaggans S.Y."/>
            <person name="Qin X."/>
            <person name="Hayward G.S."/>
        </authorList>
    </citation>
    <scope>NUCLEOTIDE SEQUENCE</scope>
    <source>
        <strain evidence="3">Nyah NAP97</strain>
    </source>
</reference>
<keyword evidence="2" id="KW-0812">Transmembrane</keyword>